<dbReference type="EMBL" id="LSEF01000071">
    <property type="protein sequence ID" value="OAF14128.1"/>
    <property type="molecule type" value="Genomic_DNA"/>
</dbReference>
<gene>
    <name evidence="1" type="ORF">AXW67_00595</name>
</gene>
<evidence type="ECO:0000313" key="2">
    <source>
        <dbReference type="Proteomes" id="UP000077173"/>
    </source>
</evidence>
<dbReference type="Proteomes" id="UP000077173">
    <property type="component" value="Unassembled WGS sequence"/>
</dbReference>
<dbReference type="AlphaFoldDB" id="A0A176Z218"/>
<accession>A0A176Z218</accession>
<proteinExistence type="predicted"/>
<dbReference type="GeneID" id="32581823"/>
<name>A0A176Z218_9BRAD</name>
<protein>
    <recommendedName>
        <fullName evidence="3">Helix-turn-helix domain-containing protein</fullName>
    </recommendedName>
</protein>
<comment type="caution">
    <text evidence="1">The sequence shown here is derived from an EMBL/GenBank/DDBJ whole genome shotgun (WGS) entry which is preliminary data.</text>
</comment>
<evidence type="ECO:0008006" key="3">
    <source>
        <dbReference type="Google" id="ProtNLM"/>
    </source>
</evidence>
<reference evidence="1 2" key="1">
    <citation type="submission" date="2016-02" db="EMBL/GenBank/DDBJ databases">
        <title>Draft genome sequence of the strain BR 10247T Bradyrhizobium neotropicale isolated from nodules of Centrolobium paraense.</title>
        <authorList>
            <person name="Simoes-Araujo J.L."/>
            <person name="Barauna A.C."/>
            <person name="Silva K."/>
            <person name="Zilli J.E."/>
        </authorList>
    </citation>
    <scope>NUCLEOTIDE SEQUENCE [LARGE SCALE GENOMIC DNA]</scope>
    <source>
        <strain evidence="1 2">BR 10247</strain>
    </source>
</reference>
<organism evidence="1 2">
    <name type="scientific">Bradyrhizobium neotropicale</name>
    <dbReference type="NCBI Taxonomy" id="1497615"/>
    <lineage>
        <taxon>Bacteria</taxon>
        <taxon>Pseudomonadati</taxon>
        <taxon>Pseudomonadota</taxon>
        <taxon>Alphaproteobacteria</taxon>
        <taxon>Hyphomicrobiales</taxon>
        <taxon>Nitrobacteraceae</taxon>
        <taxon>Bradyrhizobium</taxon>
    </lineage>
</organism>
<evidence type="ECO:0000313" key="1">
    <source>
        <dbReference type="EMBL" id="OAF14128.1"/>
    </source>
</evidence>
<sequence>MRDPSVSELDRPLSLKQVCELIFNNTISIATLKAEHRRGNLELFKIGRQYFTTRRHIEALVEKCRLQGPPRAPKREPTDNWPEEVRRRAALAAVRLSVEKLKAAARKKNS</sequence>
<keyword evidence="2" id="KW-1185">Reference proteome</keyword>